<dbReference type="GO" id="GO:0046975">
    <property type="term" value="F:histone H3K36 methyltransferase activity"/>
    <property type="evidence" value="ECO:0007669"/>
    <property type="project" value="TreeGrafter"/>
</dbReference>
<dbReference type="GO" id="GO:0005634">
    <property type="term" value="C:nucleus"/>
    <property type="evidence" value="ECO:0007669"/>
    <property type="project" value="TreeGrafter"/>
</dbReference>
<dbReference type="GO" id="GO:0003690">
    <property type="term" value="F:double-stranded DNA binding"/>
    <property type="evidence" value="ECO:0007669"/>
    <property type="project" value="TreeGrafter"/>
</dbReference>
<dbReference type="Gene3D" id="1.10.10.10">
    <property type="entry name" value="Winged helix-like DNA-binding domain superfamily/Winged helix DNA-binding domain"/>
    <property type="match status" value="1"/>
</dbReference>
<dbReference type="PANTHER" id="PTHR46060:SF2">
    <property type="entry name" value="HISTONE-LYSINE N-METHYLTRANSFERASE SETMAR"/>
    <property type="match status" value="1"/>
</dbReference>
<proteinExistence type="predicted"/>
<dbReference type="GO" id="GO:0006303">
    <property type="term" value="P:double-strand break repair via nonhomologous end joining"/>
    <property type="evidence" value="ECO:0007669"/>
    <property type="project" value="TreeGrafter"/>
</dbReference>
<dbReference type="InterPro" id="IPR052709">
    <property type="entry name" value="Transposase-MT_Hybrid"/>
</dbReference>
<dbReference type="Gene3D" id="1.10.10.1450">
    <property type="match status" value="1"/>
</dbReference>
<accession>A0A1A9Z232</accession>
<organism evidence="2 3">
    <name type="scientific">Glossina pallidipes</name>
    <name type="common">Tsetse fly</name>
    <dbReference type="NCBI Taxonomy" id="7398"/>
    <lineage>
        <taxon>Eukaryota</taxon>
        <taxon>Metazoa</taxon>
        <taxon>Ecdysozoa</taxon>
        <taxon>Arthropoda</taxon>
        <taxon>Hexapoda</taxon>
        <taxon>Insecta</taxon>
        <taxon>Pterygota</taxon>
        <taxon>Neoptera</taxon>
        <taxon>Endopterygota</taxon>
        <taxon>Diptera</taxon>
        <taxon>Brachycera</taxon>
        <taxon>Muscomorpha</taxon>
        <taxon>Hippoboscoidea</taxon>
        <taxon>Glossinidae</taxon>
        <taxon>Glossina</taxon>
    </lineage>
</organism>
<dbReference type="InterPro" id="IPR036388">
    <property type="entry name" value="WH-like_DNA-bd_sf"/>
</dbReference>
<dbReference type="GO" id="GO:0015074">
    <property type="term" value="P:DNA integration"/>
    <property type="evidence" value="ECO:0007669"/>
    <property type="project" value="TreeGrafter"/>
</dbReference>
<protein>
    <submittedName>
        <fullName evidence="2">HTH_48 domain-containing protein</fullName>
    </submittedName>
</protein>
<dbReference type="GO" id="GO:0044547">
    <property type="term" value="F:DNA topoisomerase binding"/>
    <property type="evidence" value="ECO:0007669"/>
    <property type="project" value="TreeGrafter"/>
</dbReference>
<dbReference type="GO" id="GO:0035861">
    <property type="term" value="C:site of double-strand break"/>
    <property type="evidence" value="ECO:0007669"/>
    <property type="project" value="TreeGrafter"/>
</dbReference>
<dbReference type="EnsemblMetazoa" id="GPAI001361-RA">
    <property type="protein sequence ID" value="GPAI001361-PA"/>
    <property type="gene ID" value="GPAI001361"/>
</dbReference>
<dbReference type="Pfam" id="PF17906">
    <property type="entry name" value="HTH_48"/>
    <property type="match status" value="1"/>
</dbReference>
<evidence type="ECO:0000259" key="1">
    <source>
        <dbReference type="Pfam" id="PF17906"/>
    </source>
</evidence>
<dbReference type="GO" id="GO:0003697">
    <property type="term" value="F:single-stranded DNA binding"/>
    <property type="evidence" value="ECO:0007669"/>
    <property type="project" value="TreeGrafter"/>
</dbReference>
<dbReference type="GO" id="GO:0044774">
    <property type="term" value="P:mitotic DNA integrity checkpoint signaling"/>
    <property type="evidence" value="ECO:0007669"/>
    <property type="project" value="TreeGrafter"/>
</dbReference>
<evidence type="ECO:0000313" key="3">
    <source>
        <dbReference type="Proteomes" id="UP000092445"/>
    </source>
</evidence>
<reference evidence="3" key="1">
    <citation type="submission" date="2014-03" db="EMBL/GenBank/DDBJ databases">
        <authorList>
            <person name="Aksoy S."/>
            <person name="Warren W."/>
            <person name="Wilson R.K."/>
        </authorList>
    </citation>
    <scope>NUCLEOTIDE SEQUENCE [LARGE SCALE GENOMIC DNA]</scope>
    <source>
        <strain evidence="3">IAEA</strain>
    </source>
</reference>
<sequence>MRHELLERNKTDVNRYYSQLDVLNKEIQPKRPSLNTRKGVIKTRVDNNAHIRHIMLYHFEKGWKAAQSFCDLNELLRERTISESRCRELFASFESKDTSLEDKPGRCRSFNFADQTLFAVMEADESLTTRMLTDNLNVDYSTIVRRLKNLKMDPRELSDNNKAQRLRIFTDLF</sequence>
<dbReference type="Proteomes" id="UP000092445">
    <property type="component" value="Unassembled WGS sequence"/>
</dbReference>
<dbReference type="VEuPathDB" id="VectorBase:GPAI001361"/>
<dbReference type="GO" id="GO:0000729">
    <property type="term" value="P:DNA double-strand break processing"/>
    <property type="evidence" value="ECO:0007669"/>
    <property type="project" value="TreeGrafter"/>
</dbReference>
<dbReference type="InterPro" id="IPR041426">
    <property type="entry name" value="Mos1_HTH"/>
</dbReference>
<reference evidence="2" key="2">
    <citation type="submission" date="2020-05" db="UniProtKB">
        <authorList>
            <consortium name="EnsemblMetazoa"/>
        </authorList>
    </citation>
    <scope>IDENTIFICATION</scope>
    <source>
        <strain evidence="2">IAEA</strain>
    </source>
</reference>
<dbReference type="GO" id="GO:0000014">
    <property type="term" value="F:single-stranded DNA endodeoxyribonuclease activity"/>
    <property type="evidence" value="ECO:0007669"/>
    <property type="project" value="TreeGrafter"/>
</dbReference>
<dbReference type="GO" id="GO:0042800">
    <property type="term" value="F:histone H3K4 methyltransferase activity"/>
    <property type="evidence" value="ECO:0007669"/>
    <property type="project" value="TreeGrafter"/>
</dbReference>
<dbReference type="AlphaFoldDB" id="A0A1A9Z232"/>
<name>A0A1A9Z232_GLOPL</name>
<dbReference type="PANTHER" id="PTHR46060">
    <property type="entry name" value="MARINER MOS1 TRANSPOSASE-LIKE PROTEIN"/>
    <property type="match status" value="1"/>
</dbReference>
<keyword evidence="3" id="KW-1185">Reference proteome</keyword>
<evidence type="ECO:0000313" key="2">
    <source>
        <dbReference type="EnsemblMetazoa" id="GPAI001361-PA"/>
    </source>
</evidence>
<dbReference type="STRING" id="7398.A0A1A9Z232"/>
<dbReference type="GO" id="GO:0000793">
    <property type="term" value="C:condensed chromosome"/>
    <property type="evidence" value="ECO:0007669"/>
    <property type="project" value="TreeGrafter"/>
</dbReference>
<dbReference type="GO" id="GO:0031297">
    <property type="term" value="P:replication fork processing"/>
    <property type="evidence" value="ECO:0007669"/>
    <property type="project" value="TreeGrafter"/>
</dbReference>
<feature type="domain" description="Mos1 transposase HTH" evidence="1">
    <location>
        <begin position="50"/>
        <end position="97"/>
    </location>
</feature>